<dbReference type="HOGENOM" id="CLU_2455861_0_0_1"/>
<protein>
    <submittedName>
        <fullName evidence="1">Uncharacterized protein</fullName>
    </submittedName>
</protein>
<proteinExistence type="predicted"/>
<dbReference type="Proteomes" id="UP000001471">
    <property type="component" value="Unassembled WGS sequence"/>
</dbReference>
<dbReference type="AlphaFoldDB" id="B2WNS1"/>
<reference evidence="2" key="1">
    <citation type="journal article" date="2013" name="G3 (Bethesda)">
        <title>Comparative genomics of a plant-pathogenic fungus, Pyrenophora tritici-repentis, reveals transduplication and the impact of repeat elements on pathogenicity and population divergence.</title>
        <authorList>
            <person name="Manning V.A."/>
            <person name="Pandelova I."/>
            <person name="Dhillon B."/>
            <person name="Wilhelm L.J."/>
            <person name="Goodwin S.B."/>
            <person name="Berlin A.M."/>
            <person name="Figueroa M."/>
            <person name="Freitag M."/>
            <person name="Hane J.K."/>
            <person name="Henrissat B."/>
            <person name="Holman W.H."/>
            <person name="Kodira C.D."/>
            <person name="Martin J."/>
            <person name="Oliver R.P."/>
            <person name="Robbertse B."/>
            <person name="Schackwitz W."/>
            <person name="Schwartz D.C."/>
            <person name="Spatafora J.W."/>
            <person name="Turgeon B.G."/>
            <person name="Yandava C."/>
            <person name="Young S."/>
            <person name="Zhou S."/>
            <person name="Zeng Q."/>
            <person name="Grigoriev I.V."/>
            <person name="Ma L.-J."/>
            <person name="Ciuffetti L.M."/>
        </authorList>
    </citation>
    <scope>NUCLEOTIDE SEQUENCE [LARGE SCALE GENOMIC DNA]</scope>
    <source>
        <strain evidence="2">Pt-1C-BFP</strain>
    </source>
</reference>
<evidence type="ECO:0000313" key="2">
    <source>
        <dbReference type="Proteomes" id="UP000001471"/>
    </source>
</evidence>
<evidence type="ECO:0000313" key="1">
    <source>
        <dbReference type="EMBL" id="EDU44681.1"/>
    </source>
</evidence>
<name>B2WNS1_PYRTR</name>
<sequence length="89" mass="9540">MVFNICWMSSGAVRDSRQRNVDAKCQALIESKVASSLWPWEAMGDHGRPWWPDCDSVAIPLGLCSLSVYTSPIEGSIGSIGGTSQGPLA</sequence>
<organism evidence="1 2">
    <name type="scientific">Pyrenophora tritici-repentis (strain Pt-1C-BFP)</name>
    <name type="common">Wheat tan spot fungus</name>
    <name type="synonym">Drechslera tritici-repentis</name>
    <dbReference type="NCBI Taxonomy" id="426418"/>
    <lineage>
        <taxon>Eukaryota</taxon>
        <taxon>Fungi</taxon>
        <taxon>Dikarya</taxon>
        <taxon>Ascomycota</taxon>
        <taxon>Pezizomycotina</taxon>
        <taxon>Dothideomycetes</taxon>
        <taxon>Pleosporomycetidae</taxon>
        <taxon>Pleosporales</taxon>
        <taxon>Pleosporineae</taxon>
        <taxon>Pleosporaceae</taxon>
        <taxon>Pyrenophora</taxon>
    </lineage>
</organism>
<gene>
    <name evidence="1" type="ORF">PTRG_11631</name>
</gene>
<dbReference type="InParanoid" id="B2WNS1"/>
<dbReference type="EMBL" id="DS231632">
    <property type="protein sequence ID" value="EDU44681.1"/>
    <property type="molecule type" value="Genomic_DNA"/>
</dbReference>
<accession>B2WNS1</accession>